<evidence type="ECO:0000313" key="3">
    <source>
        <dbReference type="EMBL" id="ROV96256.1"/>
    </source>
</evidence>
<feature type="compositionally biased region" description="Low complexity" evidence="1">
    <location>
        <begin position="249"/>
        <end position="262"/>
    </location>
</feature>
<feature type="region of interest" description="Disordered" evidence="1">
    <location>
        <begin position="248"/>
        <end position="279"/>
    </location>
</feature>
<evidence type="ECO:0000256" key="2">
    <source>
        <dbReference type="SAM" id="SignalP"/>
    </source>
</evidence>
<comment type="caution">
    <text evidence="3">The sequence shown here is derived from an EMBL/GenBank/DDBJ whole genome shotgun (WGS) entry which is preliminary data.</text>
</comment>
<dbReference type="AlphaFoldDB" id="A0A423VYX1"/>
<feature type="compositionally biased region" description="Pro residues" evidence="1">
    <location>
        <begin position="264"/>
        <end position="278"/>
    </location>
</feature>
<sequence length="329" mass="33811">MKSSVVAALGGLAVLGRAQQSASNGSSGNNTIATIPVVDVKPSPKPIVIPVVAVKPTTKPIVIPVVDVKPNTKPIVIPVPTTVVSHDASTVTMKKWATVTATRSQQPSPVRPGGDRYPEPSPTRRPHGSVQPYFPGQDTTKNPAYIIDPMNACARGYSCQPDYEREHHGGVHRVGDDCHGHCKRDDGDCRAGCDASAADKWTAPAGCRKLCGGGSPGYTSPGYTSSRKHSHRYNIPVHNGTGYTSFNCPSGPSSSSSSSFSGPGPGPGPGPSPSPSPSGCPAGLRPCPYRYGNGTIVPPATVTTAGAAYIRPAAGVAMVVAGVFGLLMA</sequence>
<gene>
    <name evidence="3" type="ORF">VMCG_07651</name>
</gene>
<keyword evidence="2" id="KW-0732">Signal</keyword>
<evidence type="ECO:0000313" key="4">
    <source>
        <dbReference type="Proteomes" id="UP000283895"/>
    </source>
</evidence>
<dbReference type="Proteomes" id="UP000283895">
    <property type="component" value="Unassembled WGS sequence"/>
</dbReference>
<name>A0A423VYX1_9PEZI</name>
<feature type="chain" id="PRO_5019563565" evidence="2">
    <location>
        <begin position="19"/>
        <end position="329"/>
    </location>
</feature>
<accession>A0A423VYX1</accession>
<feature type="signal peptide" evidence="2">
    <location>
        <begin position="1"/>
        <end position="18"/>
    </location>
</feature>
<dbReference type="OrthoDB" id="10561740at2759"/>
<feature type="region of interest" description="Disordered" evidence="1">
    <location>
        <begin position="99"/>
        <end position="132"/>
    </location>
</feature>
<proteinExistence type="predicted"/>
<protein>
    <submittedName>
        <fullName evidence="3">Uncharacterized protein</fullName>
    </submittedName>
</protein>
<keyword evidence="4" id="KW-1185">Reference proteome</keyword>
<organism evidence="3 4">
    <name type="scientific">Cytospora schulzeri</name>
    <dbReference type="NCBI Taxonomy" id="448051"/>
    <lineage>
        <taxon>Eukaryota</taxon>
        <taxon>Fungi</taxon>
        <taxon>Dikarya</taxon>
        <taxon>Ascomycota</taxon>
        <taxon>Pezizomycotina</taxon>
        <taxon>Sordariomycetes</taxon>
        <taxon>Sordariomycetidae</taxon>
        <taxon>Diaporthales</taxon>
        <taxon>Cytosporaceae</taxon>
        <taxon>Cytospora</taxon>
    </lineage>
</organism>
<feature type="compositionally biased region" description="Polar residues" evidence="1">
    <location>
        <begin position="99"/>
        <end position="108"/>
    </location>
</feature>
<evidence type="ECO:0000256" key="1">
    <source>
        <dbReference type="SAM" id="MobiDB-lite"/>
    </source>
</evidence>
<reference evidence="3 4" key="1">
    <citation type="submission" date="2015-09" db="EMBL/GenBank/DDBJ databases">
        <title>Host preference determinants of Valsa canker pathogens revealed by comparative genomics.</title>
        <authorList>
            <person name="Yin Z."/>
            <person name="Huang L."/>
        </authorList>
    </citation>
    <scope>NUCLEOTIDE SEQUENCE [LARGE SCALE GENOMIC DNA]</scope>
    <source>
        <strain evidence="3 4">03-1</strain>
    </source>
</reference>
<dbReference type="EMBL" id="LKEA01000033">
    <property type="protein sequence ID" value="ROV96256.1"/>
    <property type="molecule type" value="Genomic_DNA"/>
</dbReference>